<keyword evidence="1" id="KW-0694">RNA-binding</keyword>
<dbReference type="AlphaFoldDB" id="A0A7H0FVD3"/>
<dbReference type="RefSeq" id="WP_187711442.1">
    <property type="nucleotide sequence ID" value="NZ_CP060820.1"/>
</dbReference>
<keyword evidence="3" id="KW-1185">Reference proteome</keyword>
<dbReference type="Pfam" id="PF13275">
    <property type="entry name" value="S4_2"/>
    <property type="match status" value="1"/>
</dbReference>
<dbReference type="EMBL" id="CP060820">
    <property type="protein sequence ID" value="QNP39999.1"/>
    <property type="molecule type" value="Genomic_DNA"/>
</dbReference>
<dbReference type="SUPFAM" id="SSF55174">
    <property type="entry name" value="Alpha-L RNA-binding motif"/>
    <property type="match status" value="1"/>
</dbReference>
<organism evidence="2 3">
    <name type="scientific">Agrilutibacter terrestris</name>
    <dbReference type="NCBI Taxonomy" id="2865112"/>
    <lineage>
        <taxon>Bacteria</taxon>
        <taxon>Pseudomonadati</taxon>
        <taxon>Pseudomonadota</taxon>
        <taxon>Gammaproteobacteria</taxon>
        <taxon>Lysobacterales</taxon>
        <taxon>Lysobacteraceae</taxon>
        <taxon>Agrilutibacter</taxon>
    </lineage>
</organism>
<sequence length="73" mass="7789">MQRIVFELDREFVELNQLLKLTGLCDSGGAGKQLVASGAVRVDGAVELRKTCKIHAGQQVRIGDVAIDVIAPA</sequence>
<dbReference type="Proteomes" id="UP000516018">
    <property type="component" value="Chromosome"/>
</dbReference>
<evidence type="ECO:0000313" key="2">
    <source>
        <dbReference type="EMBL" id="QNP39999.1"/>
    </source>
</evidence>
<accession>A0A7H0FVD3</accession>
<gene>
    <name evidence="2" type="ORF">H8B22_10860</name>
</gene>
<dbReference type="GO" id="GO:0003723">
    <property type="term" value="F:RNA binding"/>
    <property type="evidence" value="ECO:0007669"/>
    <property type="project" value="UniProtKB-KW"/>
</dbReference>
<name>A0A7H0FVD3_9GAMM</name>
<evidence type="ECO:0000313" key="3">
    <source>
        <dbReference type="Proteomes" id="UP000516018"/>
    </source>
</evidence>
<protein>
    <submittedName>
        <fullName evidence="2">RNA-binding S4 domain-containing protein</fullName>
    </submittedName>
</protein>
<dbReference type="InterPro" id="IPR036986">
    <property type="entry name" value="S4_RNA-bd_sf"/>
</dbReference>
<dbReference type="Gene3D" id="3.10.290.10">
    <property type="entry name" value="RNA-binding S4 domain"/>
    <property type="match status" value="1"/>
</dbReference>
<proteinExistence type="predicted"/>
<dbReference type="CDD" id="cd00165">
    <property type="entry name" value="S4"/>
    <property type="match status" value="1"/>
</dbReference>
<reference evidence="2 3" key="1">
    <citation type="submission" date="2020-08" db="EMBL/GenBank/DDBJ databases">
        <title>Lysobacter sp. II4 sp. nov., isolated from soil.</title>
        <authorList>
            <person name="Woo C.Y."/>
            <person name="Kim J."/>
        </authorList>
    </citation>
    <scope>NUCLEOTIDE SEQUENCE [LARGE SCALE GENOMIC DNA]</scope>
    <source>
        <strain evidence="2 3">II4</strain>
    </source>
</reference>
<evidence type="ECO:0000256" key="1">
    <source>
        <dbReference type="PROSITE-ProRule" id="PRU00182"/>
    </source>
</evidence>
<dbReference type="PROSITE" id="PS50889">
    <property type="entry name" value="S4"/>
    <property type="match status" value="1"/>
</dbReference>
<dbReference type="KEGG" id="lsx:H8B22_10860"/>